<accession>A0A1Q2HPS9</accession>
<dbReference type="InterPro" id="IPR055259">
    <property type="entry name" value="YkvP/CgeB_Glyco_trans-like"/>
</dbReference>
<keyword evidence="3" id="KW-1185">Reference proteome</keyword>
<dbReference type="Proteomes" id="UP000188273">
    <property type="component" value="Chromosome"/>
</dbReference>
<reference evidence="3" key="1">
    <citation type="submission" date="2017-02" db="EMBL/GenBank/DDBJ databases">
        <title>Comparative genomics and description of representatives of a novel lineage of planctomycetes thriving in anoxic sediments.</title>
        <authorList>
            <person name="Spring S."/>
            <person name="Bunk B."/>
            <person name="Sproer C."/>
            <person name="Klenk H.-P."/>
        </authorList>
    </citation>
    <scope>NUCLEOTIDE SEQUENCE [LARGE SCALE GENOMIC DNA]</scope>
    <source>
        <strain evidence="3">L21-RPul-D3</strain>
    </source>
</reference>
<dbReference type="KEGG" id="pbu:L21SP3_01097"/>
<organism evidence="2 3">
    <name type="scientific">Sedimentisphaera cyanobacteriorum</name>
    <dbReference type="NCBI Taxonomy" id="1940790"/>
    <lineage>
        <taxon>Bacteria</taxon>
        <taxon>Pseudomonadati</taxon>
        <taxon>Planctomycetota</taxon>
        <taxon>Phycisphaerae</taxon>
        <taxon>Sedimentisphaerales</taxon>
        <taxon>Sedimentisphaeraceae</taxon>
        <taxon>Sedimentisphaera</taxon>
    </lineage>
</organism>
<dbReference type="RefSeq" id="WP_077539862.1">
    <property type="nucleotide sequence ID" value="NZ_CP019633.1"/>
</dbReference>
<proteinExistence type="predicted"/>
<dbReference type="OrthoDB" id="506304at2"/>
<evidence type="ECO:0000313" key="2">
    <source>
        <dbReference type="EMBL" id="AQQ09294.1"/>
    </source>
</evidence>
<dbReference type="EMBL" id="CP019633">
    <property type="protein sequence ID" value="AQQ09294.1"/>
    <property type="molecule type" value="Genomic_DNA"/>
</dbReference>
<dbReference type="AlphaFoldDB" id="A0A1Q2HPS9"/>
<name>A0A1Q2HPS9_9BACT</name>
<dbReference type="Gene3D" id="3.40.50.2000">
    <property type="entry name" value="Glycogen Phosphorylase B"/>
    <property type="match status" value="1"/>
</dbReference>
<feature type="domain" description="Spore protein YkvP/CgeB glycosyl transferase-like" evidence="1">
    <location>
        <begin position="205"/>
        <end position="320"/>
    </location>
</feature>
<dbReference type="STRING" id="1940790.L21SP3_01097"/>
<dbReference type="SUPFAM" id="SSF53756">
    <property type="entry name" value="UDP-Glycosyltransferase/glycogen phosphorylase"/>
    <property type="match status" value="1"/>
</dbReference>
<evidence type="ECO:0000313" key="3">
    <source>
        <dbReference type="Proteomes" id="UP000188273"/>
    </source>
</evidence>
<evidence type="ECO:0000259" key="1">
    <source>
        <dbReference type="Pfam" id="PF13524"/>
    </source>
</evidence>
<sequence length="341" mass="39606">MRIVHSDNIMIRRYGLTKVSTGRKLFNGMIRNNWKVIEYSERDIAKFEAPLHIKPLGVPAANKKFIEVCRNWNPDLIIIGHSDLITNNTLDRVKAIMPNVPIAYINVDPPWRERNVKKLHWRKNHVDAMFITSGGDFLRQFCTGRNIVSFIPNAADPCIEDMDNSKKDELEYDLTFCGKGSETDDRYPLIVNLHNDLKDKLKFETFGIYGNPAVWGQEYDSVLSKTKMSLNLNRYEGWKYYSSARISQLMGNGILAFIWDAGQMKDIIPENCAAYFKDEDELKKKIIEFHNDNQMRKDIAGAGRKYYHDNFSGQQIIKYIAETTFGKPYSEDYIWQGEVYK</sequence>
<dbReference type="Pfam" id="PF13524">
    <property type="entry name" value="Glyco_trans_1_2"/>
    <property type="match status" value="1"/>
</dbReference>
<gene>
    <name evidence="2" type="ORF">L21SP3_01097</name>
</gene>
<protein>
    <recommendedName>
        <fullName evidence="1">Spore protein YkvP/CgeB glycosyl transferase-like domain-containing protein</fullName>
    </recommendedName>
</protein>